<evidence type="ECO:0000313" key="16">
    <source>
        <dbReference type="Proteomes" id="UP000391834"/>
    </source>
</evidence>
<dbReference type="GO" id="GO:0000155">
    <property type="term" value="F:phosphorelay sensor kinase activity"/>
    <property type="evidence" value="ECO:0007669"/>
    <property type="project" value="InterPro"/>
</dbReference>
<dbReference type="InterPro" id="IPR052162">
    <property type="entry name" value="Sensor_kinase/Photoreceptor"/>
</dbReference>
<keyword evidence="7" id="KW-0547">Nucleotide-binding</keyword>
<feature type="domain" description="PAS" evidence="13">
    <location>
        <begin position="702"/>
        <end position="745"/>
    </location>
</feature>
<keyword evidence="6" id="KW-0808">Transferase</keyword>
<evidence type="ECO:0000256" key="8">
    <source>
        <dbReference type="ARBA" id="ARBA00022777"/>
    </source>
</evidence>
<dbReference type="InterPro" id="IPR003594">
    <property type="entry name" value="HATPase_dom"/>
</dbReference>
<keyword evidence="8" id="KW-0418">Kinase</keyword>
<dbReference type="SUPFAM" id="SSF55874">
    <property type="entry name" value="ATPase domain of HSP90 chaperone/DNA topoisomerase II/histidine kinase"/>
    <property type="match status" value="1"/>
</dbReference>
<keyword evidence="10" id="KW-0902">Two-component regulatory system</keyword>
<dbReference type="Gene3D" id="3.30.450.20">
    <property type="entry name" value="PAS domain"/>
    <property type="match status" value="7"/>
</dbReference>
<evidence type="ECO:0000256" key="10">
    <source>
        <dbReference type="ARBA" id="ARBA00023012"/>
    </source>
</evidence>
<evidence type="ECO:0000256" key="7">
    <source>
        <dbReference type="ARBA" id="ARBA00022741"/>
    </source>
</evidence>
<dbReference type="SMART" id="SM00086">
    <property type="entry name" value="PAC"/>
    <property type="match status" value="7"/>
</dbReference>
<dbReference type="EMBL" id="BLAX01000001">
    <property type="protein sequence ID" value="GET33667.1"/>
    <property type="molecule type" value="Genomic_DNA"/>
</dbReference>
<dbReference type="PANTHER" id="PTHR43304:SF1">
    <property type="entry name" value="PAC DOMAIN-CONTAINING PROTEIN"/>
    <property type="match status" value="1"/>
</dbReference>
<dbReference type="InterPro" id="IPR003661">
    <property type="entry name" value="HisK_dim/P_dom"/>
</dbReference>
<dbReference type="InterPro" id="IPR000700">
    <property type="entry name" value="PAS-assoc_C"/>
</dbReference>
<dbReference type="InterPro" id="IPR013655">
    <property type="entry name" value="PAS_fold_3"/>
</dbReference>
<evidence type="ECO:0000256" key="9">
    <source>
        <dbReference type="ARBA" id="ARBA00022840"/>
    </source>
</evidence>
<name>A0A5M4B215_9BACT</name>
<dbReference type="InterPro" id="IPR036097">
    <property type="entry name" value="HisK_dim/P_sf"/>
</dbReference>
<evidence type="ECO:0000256" key="6">
    <source>
        <dbReference type="ARBA" id="ARBA00022679"/>
    </source>
</evidence>
<keyword evidence="4" id="KW-1003">Cell membrane</keyword>
<feature type="domain" description="Histidine kinase" evidence="12">
    <location>
        <begin position="1091"/>
        <end position="1308"/>
    </location>
</feature>
<comment type="caution">
    <text evidence="15">The sequence shown here is derived from an EMBL/GenBank/DDBJ whole genome shotgun (WGS) entry which is preliminary data.</text>
</comment>
<keyword evidence="11" id="KW-0472">Membrane</keyword>
<evidence type="ECO:0000313" key="15">
    <source>
        <dbReference type="EMBL" id="GET33667.1"/>
    </source>
</evidence>
<evidence type="ECO:0000256" key="1">
    <source>
        <dbReference type="ARBA" id="ARBA00000085"/>
    </source>
</evidence>
<feature type="domain" description="PAS" evidence="13">
    <location>
        <begin position="578"/>
        <end position="638"/>
    </location>
</feature>
<dbReference type="RefSeq" id="WP_025864221.1">
    <property type="nucleotide sequence ID" value="NZ_BLAX01000001.1"/>
</dbReference>
<dbReference type="PROSITE" id="PS50112">
    <property type="entry name" value="PAS"/>
    <property type="match status" value="5"/>
</dbReference>
<dbReference type="Pfam" id="PF00512">
    <property type="entry name" value="HisKA"/>
    <property type="match status" value="1"/>
</dbReference>
<evidence type="ECO:0000256" key="4">
    <source>
        <dbReference type="ARBA" id="ARBA00022475"/>
    </source>
</evidence>
<evidence type="ECO:0000256" key="3">
    <source>
        <dbReference type="ARBA" id="ARBA00012438"/>
    </source>
</evidence>
<evidence type="ECO:0000256" key="11">
    <source>
        <dbReference type="ARBA" id="ARBA00023136"/>
    </source>
</evidence>
<dbReference type="CDD" id="cd16922">
    <property type="entry name" value="HATPase_EvgS-ArcB-TorS-like"/>
    <property type="match status" value="1"/>
</dbReference>
<dbReference type="PANTHER" id="PTHR43304">
    <property type="entry name" value="PHYTOCHROME-LIKE PROTEIN CPH1"/>
    <property type="match status" value="1"/>
</dbReference>
<dbReference type="Gene3D" id="2.10.70.100">
    <property type="match status" value="2"/>
</dbReference>
<dbReference type="Gene3D" id="1.10.287.130">
    <property type="match status" value="1"/>
</dbReference>
<evidence type="ECO:0000259" key="12">
    <source>
        <dbReference type="PROSITE" id="PS50109"/>
    </source>
</evidence>
<dbReference type="OrthoDB" id="9796457at2"/>
<feature type="domain" description="PAC" evidence="14">
    <location>
        <begin position="892"/>
        <end position="946"/>
    </location>
</feature>
<feature type="domain" description="PAC" evidence="14">
    <location>
        <begin position="272"/>
        <end position="324"/>
    </location>
</feature>
<dbReference type="Gene3D" id="3.30.565.10">
    <property type="entry name" value="Histidine kinase-like ATPase, C-terminal domain"/>
    <property type="match status" value="1"/>
</dbReference>
<feature type="domain" description="PAS" evidence="13">
    <location>
        <begin position="821"/>
        <end position="867"/>
    </location>
</feature>
<dbReference type="Proteomes" id="UP000391834">
    <property type="component" value="Unassembled WGS sequence"/>
</dbReference>
<dbReference type="Pfam" id="PF02518">
    <property type="entry name" value="HATPase_c"/>
    <property type="match status" value="1"/>
</dbReference>
<comment type="subcellular location">
    <subcellularLocation>
        <location evidence="2">Cell membrane</location>
    </subcellularLocation>
</comment>
<dbReference type="CDD" id="cd00130">
    <property type="entry name" value="PAS"/>
    <property type="match status" value="6"/>
</dbReference>
<dbReference type="PROSITE" id="PS50113">
    <property type="entry name" value="PAC"/>
    <property type="match status" value="5"/>
</dbReference>
<dbReference type="InterPro" id="IPR036890">
    <property type="entry name" value="HATPase_C_sf"/>
</dbReference>
<feature type="domain" description="PAC" evidence="14">
    <location>
        <begin position="398"/>
        <end position="448"/>
    </location>
</feature>
<gene>
    <name evidence="15" type="ORF">PbJCM13498_25300</name>
</gene>
<keyword evidence="16" id="KW-1185">Reference proteome</keyword>
<dbReference type="SMART" id="SM00388">
    <property type="entry name" value="HisKA"/>
    <property type="match status" value="1"/>
</dbReference>
<accession>A0A5M4B215</accession>
<dbReference type="FunFam" id="3.30.565.10:FF:000023">
    <property type="entry name" value="PAS domain-containing sensor histidine kinase"/>
    <property type="match status" value="1"/>
</dbReference>
<dbReference type="InterPro" id="IPR004358">
    <property type="entry name" value="Sig_transdc_His_kin-like_C"/>
</dbReference>
<evidence type="ECO:0000259" key="13">
    <source>
        <dbReference type="PROSITE" id="PS50112"/>
    </source>
</evidence>
<feature type="domain" description="PAS" evidence="13">
    <location>
        <begin position="194"/>
        <end position="269"/>
    </location>
</feature>
<dbReference type="EC" id="2.7.13.3" evidence="3"/>
<keyword evidence="5" id="KW-0597">Phosphoprotein</keyword>
<dbReference type="SMART" id="SM00387">
    <property type="entry name" value="HATPase_c"/>
    <property type="match status" value="1"/>
</dbReference>
<comment type="catalytic activity">
    <reaction evidence="1">
        <text>ATP + protein L-histidine = ADP + protein N-phospho-L-histidine.</text>
        <dbReference type="EC" id="2.7.13.3"/>
    </reaction>
</comment>
<dbReference type="Pfam" id="PF13426">
    <property type="entry name" value="PAS_9"/>
    <property type="match status" value="3"/>
</dbReference>
<dbReference type="SUPFAM" id="SSF55785">
    <property type="entry name" value="PYP-like sensor domain (PAS domain)"/>
    <property type="match status" value="7"/>
</dbReference>
<dbReference type="SMART" id="SM00091">
    <property type="entry name" value="PAS"/>
    <property type="match status" value="7"/>
</dbReference>
<dbReference type="InterPro" id="IPR001610">
    <property type="entry name" value="PAC"/>
</dbReference>
<reference evidence="15 16" key="1">
    <citation type="submission" date="2019-10" db="EMBL/GenBank/DDBJ databases">
        <title>Prolixibacter strains distinguished by the presence of nitrate reductase genes were adept at nitrate-dependent anaerobic corrosion of metallic iron and carbon steel.</title>
        <authorList>
            <person name="Iino T."/>
            <person name="Shono N."/>
            <person name="Ito K."/>
            <person name="Nakamura R."/>
            <person name="Sueoka K."/>
            <person name="Harayama S."/>
            <person name="Ohkuma M."/>
        </authorList>
    </citation>
    <scope>NUCLEOTIDE SEQUENCE [LARGE SCALE GENOMIC DNA]</scope>
    <source>
        <strain evidence="15 16">JCM 13498</strain>
    </source>
</reference>
<protein>
    <recommendedName>
        <fullName evidence="3">histidine kinase</fullName>
        <ecNumber evidence="3">2.7.13.3</ecNumber>
    </recommendedName>
</protein>
<dbReference type="GO" id="GO:0005524">
    <property type="term" value="F:ATP binding"/>
    <property type="evidence" value="ECO:0007669"/>
    <property type="project" value="UniProtKB-KW"/>
</dbReference>
<dbReference type="GO" id="GO:0005886">
    <property type="term" value="C:plasma membrane"/>
    <property type="evidence" value="ECO:0007669"/>
    <property type="project" value="UniProtKB-SubCell"/>
</dbReference>
<evidence type="ECO:0000259" key="14">
    <source>
        <dbReference type="PROSITE" id="PS50113"/>
    </source>
</evidence>
<sequence length="1313" mass="149393">MMKNLTPEASLTQSDNDIAEKAFDNFLAIISRDGSFSMSLLSLLQDLAKARAISVLSRVNGKDFDIVFSNLSVIAAGKDFSDLSPIIHRWSNLRQPHIICSDDVVLVEELLSENTIPVFSLPLLVGGRLTGLILFWGIPEDADIDDDSFQQLARMAPVLALLVEQGVGKISGEITANQILEESSPLPDISLQDNLRLYSSILGNVPGLIYRCKNDRDWTMEFVSQGCLSLTGYQPDEMIGSKAISYGELVLEEHRESLWEQWQKVLENGDVFQGEYQIRSADGKIKWVWEQGSGIYNGDGELIALEGIVMDITGKKETENELKASREYNRTLFNLASIGLVLTTLDGKLVDMNPAMLGIIGYTREEALRLAYRDLIPSVYREQEEEQLNSLLNQGHFGLCEKEYIHKDGHLIPVRLKGQILVEKGVKYIWASVEDISEQKQAEKALKESESLLKEAQRVGRMGHYVLDMASGTWTSSETLDRLFGIESTEMKTVESWLGFILPEYRKSIENYFLNEVIGEGKPFDRVYPVRRKNDQEVRWLHGIGVLEFNDAGQPVKMFGVIQDITEDKRAEEALVESKQKYKYLFHNNPHPMWIYDLETYQFIEVNNAAVKHYGYSRAEFLSMTIKDIRPEEDVAQLMIDLGRHEDDFDWAGEWRHKKKNGEIISVAVSSHRLTFNDRPARLVLTTDVTERNKALKALHDSEERYRTLFSNNHATMFLIDKNTGNIIDANQAAVDFYGWTYEELTSMNIADINTLPSNEIRDKLQNVDYSTHNHYEFKHRKADYSTCSVEVFSGPIVLRGIPMVHAIVHDVTPRKKAEEMLLTLSVAVEQSPASFIITGADGLIQYVNPRFSSLTGYSLEDVKGRSPRIMNPGHLPEEDFNTMLAALRQGKEWKGEFLNRKKDGKYYWENVTVSPIVNNVGEITQYIVIMEDVTDKKRAENELKKSEASLREAQEIARMGDWEYDLVNETMHSSDNCNKIFGLQPAKGMRSYNDFLERLIPDDQYLIQKLFDRLSVEKQMLEDEIRIVLPDGQQRWLNNRIVPIFENGVLIRLKGVIMDVTEYKQMEKALVKAKEQAEEGDKLKSAFLANISHEIRTPMNAIVGFTNLLEEHIASDEREQFIRIINSNADHLLNIIDDVMAVSRLDTESIPLKEMDFSPLELMEDLHLSFRREVRNKPIALTKSLPAGAEHDKLKADREKIRQVMSSFLSNAIKYTHEGIIEIGYSIASNQVRFFVRDTGMGIRKEEQKKIFERFYRTVSVQKQAIGGTGLGLSIAESLVHLMGGEIGVESNPEKGSVFYFTIPLSGKPGYI</sequence>
<evidence type="ECO:0000256" key="5">
    <source>
        <dbReference type="ARBA" id="ARBA00022553"/>
    </source>
</evidence>
<proteinExistence type="predicted"/>
<dbReference type="NCBIfam" id="TIGR00229">
    <property type="entry name" value="sensory_box"/>
    <property type="match status" value="6"/>
</dbReference>
<dbReference type="PROSITE" id="PS50109">
    <property type="entry name" value="HIS_KIN"/>
    <property type="match status" value="1"/>
</dbReference>
<dbReference type="SUPFAM" id="SSF47384">
    <property type="entry name" value="Homodimeric domain of signal transducing histidine kinase"/>
    <property type="match status" value="1"/>
</dbReference>
<feature type="domain" description="PAC" evidence="14">
    <location>
        <begin position="1022"/>
        <end position="1073"/>
    </location>
</feature>
<evidence type="ECO:0000256" key="2">
    <source>
        <dbReference type="ARBA" id="ARBA00004236"/>
    </source>
</evidence>
<dbReference type="Pfam" id="PF08447">
    <property type="entry name" value="PAS_3"/>
    <property type="match status" value="3"/>
</dbReference>
<keyword evidence="9" id="KW-0067">ATP-binding</keyword>
<feature type="domain" description="PAS" evidence="13">
    <location>
        <begin position="325"/>
        <end position="395"/>
    </location>
</feature>
<dbReference type="Pfam" id="PF13188">
    <property type="entry name" value="PAS_8"/>
    <property type="match status" value="1"/>
</dbReference>
<organism evidence="15 16">
    <name type="scientific">Prolixibacter bellariivorans</name>
    <dbReference type="NCBI Taxonomy" id="314319"/>
    <lineage>
        <taxon>Bacteria</taxon>
        <taxon>Pseudomonadati</taxon>
        <taxon>Bacteroidota</taxon>
        <taxon>Bacteroidia</taxon>
        <taxon>Marinilabiliales</taxon>
        <taxon>Prolixibacteraceae</taxon>
        <taxon>Prolixibacter</taxon>
    </lineage>
</organism>
<feature type="domain" description="PAC" evidence="14">
    <location>
        <begin position="524"/>
        <end position="577"/>
    </location>
</feature>
<dbReference type="InterPro" id="IPR035965">
    <property type="entry name" value="PAS-like_dom_sf"/>
</dbReference>
<dbReference type="PRINTS" id="PR00344">
    <property type="entry name" value="BCTRLSENSOR"/>
</dbReference>
<dbReference type="CDD" id="cd00082">
    <property type="entry name" value="HisKA"/>
    <property type="match status" value="1"/>
</dbReference>
<dbReference type="InterPro" id="IPR000014">
    <property type="entry name" value="PAS"/>
</dbReference>
<dbReference type="InterPro" id="IPR005467">
    <property type="entry name" value="His_kinase_dom"/>
</dbReference>